<evidence type="ECO:0000313" key="2">
    <source>
        <dbReference type="EMBL" id="QWV94495.1"/>
    </source>
</evidence>
<keyword evidence="3" id="KW-1185">Reference proteome</keyword>
<protein>
    <submittedName>
        <fullName evidence="2">STAS domain-containing protein</fullName>
    </submittedName>
</protein>
<evidence type="ECO:0000313" key="3">
    <source>
        <dbReference type="Proteomes" id="UP000683557"/>
    </source>
</evidence>
<sequence length="133" mass="15018">MTINQGERPGNRRTGTKTRRRQPIEEDAMLTDARCYLEGEWTMDHVKERSLHLRNHPLFALTSDAGKAGSRLIINVEGVTTIDAAGCQLLTVWLSCLEFFGVHPALENAPETLLEAARRMGFDYTIQQYLGEK</sequence>
<dbReference type="RefSeq" id="WP_216801235.1">
    <property type="nucleotide sequence ID" value="NZ_CP076723.1"/>
</dbReference>
<gene>
    <name evidence="2" type="ORF">KP004_04735</name>
</gene>
<accession>A0ABX8J7S6</accession>
<name>A0ABX8J7S6_9BACT</name>
<evidence type="ECO:0000256" key="1">
    <source>
        <dbReference type="SAM" id="MobiDB-lite"/>
    </source>
</evidence>
<feature type="region of interest" description="Disordered" evidence="1">
    <location>
        <begin position="1"/>
        <end position="24"/>
    </location>
</feature>
<dbReference type="EMBL" id="CP076723">
    <property type="protein sequence ID" value="QWV94495.1"/>
    <property type="molecule type" value="Genomic_DNA"/>
</dbReference>
<proteinExistence type="predicted"/>
<organism evidence="2 3">
    <name type="scientific">Geomonas oryzisoli</name>
    <dbReference type="NCBI Taxonomy" id="2847992"/>
    <lineage>
        <taxon>Bacteria</taxon>
        <taxon>Pseudomonadati</taxon>
        <taxon>Thermodesulfobacteriota</taxon>
        <taxon>Desulfuromonadia</taxon>
        <taxon>Geobacterales</taxon>
        <taxon>Geobacteraceae</taxon>
        <taxon>Geomonas</taxon>
    </lineage>
</organism>
<dbReference type="Proteomes" id="UP000683557">
    <property type="component" value="Chromosome"/>
</dbReference>
<reference evidence="2 3" key="1">
    <citation type="submission" date="2021-06" db="EMBL/GenBank/DDBJ databases">
        <title>Gemonas diversity in paddy soil.</title>
        <authorList>
            <person name="Liu G."/>
        </authorList>
    </citation>
    <scope>NUCLEOTIDE SEQUENCE [LARGE SCALE GENOMIC DNA]</scope>
    <source>
        <strain evidence="2 3">RG10</strain>
    </source>
</reference>